<dbReference type="Proteomes" id="UP001458880">
    <property type="component" value="Unassembled WGS sequence"/>
</dbReference>
<accession>A0AAW1N2G0</accession>
<protein>
    <recommendedName>
        <fullName evidence="2">Reverse transcriptase domain-containing protein</fullName>
    </recommendedName>
</protein>
<evidence type="ECO:0000256" key="1">
    <source>
        <dbReference type="SAM" id="MobiDB-lite"/>
    </source>
</evidence>
<feature type="compositionally biased region" description="Basic and acidic residues" evidence="1">
    <location>
        <begin position="100"/>
        <end position="115"/>
    </location>
</feature>
<gene>
    <name evidence="3" type="ORF">QE152_g4496</name>
</gene>
<name>A0AAW1N2G0_POPJA</name>
<reference evidence="3 4" key="1">
    <citation type="journal article" date="2024" name="BMC Genomics">
        <title>De novo assembly and annotation of Popillia japonica's genome with initial clues to its potential as an invasive pest.</title>
        <authorList>
            <person name="Cucini C."/>
            <person name="Boschi S."/>
            <person name="Funari R."/>
            <person name="Cardaioli E."/>
            <person name="Iannotti N."/>
            <person name="Marturano G."/>
            <person name="Paoli F."/>
            <person name="Bruttini M."/>
            <person name="Carapelli A."/>
            <person name="Frati F."/>
            <person name="Nardi F."/>
        </authorList>
    </citation>
    <scope>NUCLEOTIDE SEQUENCE [LARGE SCALE GENOMIC DNA]</scope>
    <source>
        <strain evidence="3">DMR45628</strain>
    </source>
</reference>
<feature type="domain" description="Reverse transcriptase" evidence="2">
    <location>
        <begin position="1"/>
        <end position="123"/>
    </location>
</feature>
<evidence type="ECO:0000259" key="2">
    <source>
        <dbReference type="PROSITE" id="PS50878"/>
    </source>
</evidence>
<dbReference type="InterPro" id="IPR000477">
    <property type="entry name" value="RT_dom"/>
</dbReference>
<comment type="caution">
    <text evidence="3">The sequence shown here is derived from an EMBL/GenBank/DDBJ whole genome shotgun (WGS) entry which is preliminary data.</text>
</comment>
<dbReference type="AlphaFoldDB" id="A0AAW1N2G0"/>
<dbReference type="PROSITE" id="PS50878">
    <property type="entry name" value="RT_POL"/>
    <property type="match status" value="1"/>
</dbReference>
<proteinExistence type="predicted"/>
<sequence>MLVLREDGMGISAKGAHPLTTEWIKAMLESTTVGISGGCPQGRFLSPLLCCLVADALIGILTSHGYEMQGYGDDLLSMIKSYRNFKMKLITWSPETMQLQRERKEENAKRAKERGTTGSTYDL</sequence>
<keyword evidence="4" id="KW-1185">Reference proteome</keyword>
<feature type="region of interest" description="Disordered" evidence="1">
    <location>
        <begin position="99"/>
        <end position="123"/>
    </location>
</feature>
<evidence type="ECO:0000313" key="4">
    <source>
        <dbReference type="Proteomes" id="UP001458880"/>
    </source>
</evidence>
<evidence type="ECO:0000313" key="3">
    <source>
        <dbReference type="EMBL" id="KAK9752131.1"/>
    </source>
</evidence>
<organism evidence="3 4">
    <name type="scientific">Popillia japonica</name>
    <name type="common">Japanese beetle</name>
    <dbReference type="NCBI Taxonomy" id="7064"/>
    <lineage>
        <taxon>Eukaryota</taxon>
        <taxon>Metazoa</taxon>
        <taxon>Ecdysozoa</taxon>
        <taxon>Arthropoda</taxon>
        <taxon>Hexapoda</taxon>
        <taxon>Insecta</taxon>
        <taxon>Pterygota</taxon>
        <taxon>Neoptera</taxon>
        <taxon>Endopterygota</taxon>
        <taxon>Coleoptera</taxon>
        <taxon>Polyphaga</taxon>
        <taxon>Scarabaeiformia</taxon>
        <taxon>Scarabaeidae</taxon>
        <taxon>Rutelinae</taxon>
        <taxon>Popillia</taxon>
    </lineage>
</organism>
<dbReference type="EMBL" id="JASPKY010000023">
    <property type="protein sequence ID" value="KAK9752131.1"/>
    <property type="molecule type" value="Genomic_DNA"/>
</dbReference>